<comment type="similarity">
    <text evidence="1">Belongs to the prokaryotic/mitochondrial release factor family.</text>
</comment>
<keyword evidence="2" id="KW-0488">Methylation</keyword>
<keyword evidence="4" id="KW-0175">Coiled coil</keyword>
<evidence type="ECO:0000259" key="5">
    <source>
        <dbReference type="SMART" id="SM00937"/>
    </source>
</evidence>
<dbReference type="AlphaFoldDB" id="L8H204"/>
<dbReference type="GO" id="GO:0016787">
    <property type="term" value="F:hydrolase activity"/>
    <property type="evidence" value="ECO:0007669"/>
    <property type="project" value="UniProtKB-KW"/>
</dbReference>
<keyword evidence="7" id="KW-1185">Reference proteome</keyword>
<proteinExistence type="inferred from homology"/>
<name>L8H204_ACACF</name>
<evidence type="ECO:0000256" key="3">
    <source>
        <dbReference type="ARBA" id="ARBA00022917"/>
    </source>
</evidence>
<dbReference type="OMA" id="ECQQSRS"/>
<feature type="domain" description="Peptide chain release factor" evidence="5">
    <location>
        <begin position="140"/>
        <end position="258"/>
    </location>
</feature>
<evidence type="ECO:0000313" key="6">
    <source>
        <dbReference type="EMBL" id="ELR19242.1"/>
    </source>
</evidence>
<dbReference type="InterPro" id="IPR050057">
    <property type="entry name" value="Prokaryotic/Mito_RF"/>
</dbReference>
<dbReference type="Gene3D" id="6.10.140.1950">
    <property type="match status" value="1"/>
</dbReference>
<evidence type="ECO:0000313" key="7">
    <source>
        <dbReference type="Proteomes" id="UP000011083"/>
    </source>
</evidence>
<protein>
    <submittedName>
        <fullName evidence="6">PeptidyltRNA hydrolase domain containing protein</fullName>
    </submittedName>
</protein>
<evidence type="ECO:0000256" key="1">
    <source>
        <dbReference type="ARBA" id="ARBA00010835"/>
    </source>
</evidence>
<keyword evidence="6" id="KW-0378">Hydrolase</keyword>
<dbReference type="KEGG" id="acan:ACA1_264130"/>
<dbReference type="STRING" id="1257118.L8H204"/>
<dbReference type="PANTHER" id="PTHR43804">
    <property type="entry name" value="LD18447P"/>
    <property type="match status" value="1"/>
</dbReference>
<keyword evidence="3" id="KW-0648">Protein biosynthesis</keyword>
<dbReference type="EMBL" id="KB007933">
    <property type="protein sequence ID" value="ELR19242.1"/>
    <property type="molecule type" value="Genomic_DNA"/>
</dbReference>
<dbReference type="VEuPathDB" id="AmoebaDB:ACA1_264130"/>
<dbReference type="SMART" id="SM00937">
    <property type="entry name" value="PCRF"/>
    <property type="match status" value="1"/>
</dbReference>
<evidence type="ECO:0000256" key="4">
    <source>
        <dbReference type="SAM" id="Coils"/>
    </source>
</evidence>
<gene>
    <name evidence="6" type="ORF">ACA1_264130</name>
</gene>
<dbReference type="Gene3D" id="3.30.70.1660">
    <property type="match status" value="1"/>
</dbReference>
<dbReference type="OrthoDB" id="2019491at2759"/>
<sequence>MKRAARAPVSLCWPILHGRHNLHMPQGRFLLNMSPHGCQTALGVYASSPATPLRRFSLPGTQEDGLSMHTTMNKSIQKRLDHMKHQFDDLSATLQTNEALSPEERGMLTKQLHALDPVMGMVRRIEQQREELRELHQLMEESKQTQDKELGALAEEDYKRILGELMDLEKELENEIMLELLGKDEADEKSAILEVRAAAGGQESQLFTMELFNMYSAYAEMKDWEWETLAVSDSEVGGYRESSACITGRGVFGRLKFETGVHRVQRVPETETQGRTHTSTVTVAVLPVAQEADIQILPKDIRVDTFRASGPGGQHVNKTDSANKDRAMKILRSRLYEIERERLASSRADQRRKQVGTGARHERIRTYNFPQSRITDHRCGLTVHDIESMMQGHHLDTFIDALVAHHSAEALNSIDLDSF</sequence>
<dbReference type="SUPFAM" id="SSF75620">
    <property type="entry name" value="Release factor"/>
    <property type="match status" value="1"/>
</dbReference>
<dbReference type="GO" id="GO:0005737">
    <property type="term" value="C:cytoplasm"/>
    <property type="evidence" value="ECO:0007669"/>
    <property type="project" value="UniProtKB-ARBA"/>
</dbReference>
<dbReference type="GeneID" id="14920016"/>
<dbReference type="PANTHER" id="PTHR43804:SF7">
    <property type="entry name" value="LD18447P"/>
    <property type="match status" value="1"/>
</dbReference>
<dbReference type="Proteomes" id="UP000011083">
    <property type="component" value="Unassembled WGS sequence"/>
</dbReference>
<evidence type="ECO:0000256" key="2">
    <source>
        <dbReference type="ARBA" id="ARBA00022481"/>
    </source>
</evidence>
<reference evidence="6 7" key="1">
    <citation type="journal article" date="2013" name="Genome Biol.">
        <title>Genome of Acanthamoeba castellanii highlights extensive lateral gene transfer and early evolution of tyrosine kinase signaling.</title>
        <authorList>
            <person name="Clarke M."/>
            <person name="Lohan A.J."/>
            <person name="Liu B."/>
            <person name="Lagkouvardos I."/>
            <person name="Roy S."/>
            <person name="Zafar N."/>
            <person name="Bertelli C."/>
            <person name="Schilde C."/>
            <person name="Kianianmomeni A."/>
            <person name="Burglin T.R."/>
            <person name="Frech C."/>
            <person name="Turcotte B."/>
            <person name="Kopec K.O."/>
            <person name="Synnott J.M."/>
            <person name="Choo C."/>
            <person name="Paponov I."/>
            <person name="Finkler A."/>
            <person name="Soon Heng Tan C."/>
            <person name="Hutchins A.P."/>
            <person name="Weinmeier T."/>
            <person name="Rattei T."/>
            <person name="Chu J.S."/>
            <person name="Gimenez G."/>
            <person name="Irimia M."/>
            <person name="Rigden D.J."/>
            <person name="Fitzpatrick D.A."/>
            <person name="Lorenzo-Morales J."/>
            <person name="Bateman A."/>
            <person name="Chiu C.H."/>
            <person name="Tang P."/>
            <person name="Hegemann P."/>
            <person name="Fromm H."/>
            <person name="Raoult D."/>
            <person name="Greub G."/>
            <person name="Miranda-Saavedra D."/>
            <person name="Chen N."/>
            <person name="Nash P."/>
            <person name="Ginger M.L."/>
            <person name="Horn M."/>
            <person name="Schaap P."/>
            <person name="Caler L."/>
            <person name="Loftus B."/>
        </authorList>
    </citation>
    <scope>NUCLEOTIDE SEQUENCE [LARGE SCALE GENOMIC DNA]</scope>
    <source>
        <strain evidence="6 7">Neff</strain>
    </source>
</reference>
<dbReference type="Pfam" id="PF03462">
    <property type="entry name" value="PCRF"/>
    <property type="match status" value="1"/>
</dbReference>
<dbReference type="Pfam" id="PF00472">
    <property type="entry name" value="RF-1"/>
    <property type="match status" value="1"/>
</dbReference>
<dbReference type="Gene3D" id="3.30.160.20">
    <property type="match status" value="1"/>
</dbReference>
<dbReference type="GO" id="GO:0003747">
    <property type="term" value="F:translation release factor activity"/>
    <property type="evidence" value="ECO:0007669"/>
    <property type="project" value="InterPro"/>
</dbReference>
<dbReference type="InterPro" id="IPR045853">
    <property type="entry name" value="Pep_chain_release_fac_I_sf"/>
</dbReference>
<feature type="coiled-coil region" evidence="4">
    <location>
        <begin position="118"/>
        <end position="175"/>
    </location>
</feature>
<dbReference type="InterPro" id="IPR000352">
    <property type="entry name" value="Pep_chain_release_fac_I"/>
</dbReference>
<dbReference type="InterPro" id="IPR005139">
    <property type="entry name" value="PCRF"/>
</dbReference>
<accession>L8H204</accession>
<dbReference type="FunFam" id="3.30.70.1660:FF:000002">
    <property type="entry name" value="Peptide chain release factor 1"/>
    <property type="match status" value="1"/>
</dbReference>
<dbReference type="RefSeq" id="XP_004341327.1">
    <property type="nucleotide sequence ID" value="XM_004341279.1"/>
</dbReference>
<organism evidence="6 7">
    <name type="scientific">Acanthamoeba castellanii (strain ATCC 30010 / Neff)</name>
    <dbReference type="NCBI Taxonomy" id="1257118"/>
    <lineage>
        <taxon>Eukaryota</taxon>
        <taxon>Amoebozoa</taxon>
        <taxon>Discosea</taxon>
        <taxon>Longamoebia</taxon>
        <taxon>Centramoebida</taxon>
        <taxon>Acanthamoebidae</taxon>
        <taxon>Acanthamoeba</taxon>
    </lineage>
</organism>